<organism evidence="7 8">
    <name type="scientific">Veronia pacifica</name>
    <dbReference type="NCBI Taxonomy" id="1080227"/>
    <lineage>
        <taxon>Bacteria</taxon>
        <taxon>Pseudomonadati</taxon>
        <taxon>Pseudomonadota</taxon>
        <taxon>Gammaproteobacteria</taxon>
        <taxon>Vibrionales</taxon>
        <taxon>Vibrionaceae</taxon>
        <taxon>Veronia</taxon>
    </lineage>
</organism>
<keyword evidence="3 5" id="KW-1133">Transmembrane helix</keyword>
<keyword evidence="8" id="KW-1185">Reference proteome</keyword>
<feature type="transmembrane region" description="Helical" evidence="5">
    <location>
        <begin position="147"/>
        <end position="165"/>
    </location>
</feature>
<dbReference type="Pfam" id="PF00892">
    <property type="entry name" value="EamA"/>
    <property type="match status" value="1"/>
</dbReference>
<dbReference type="InterPro" id="IPR050638">
    <property type="entry name" value="AA-Vitamin_Transporters"/>
</dbReference>
<sequence>MKRKVGSVSRVHIKKTSMALLALIFFAANSVLCRMALDSDMIDPATFTSVRLISGAIMLSVLLLFFSDPVSLNDSPEETKKQTFSFFQAPVEYWLAAAMLFLYASAFSFAYMYLDTAIGALVLFAFVQLTMLTYAHWQEGGASGIESIGILVSVCGLGYLVSPGFHSPDLWGITLMAVSGIAWGLYSILGKRMSVSMLLSSKVNFTLSLVFIGPLFLLNMPAMKMSVEGLTLAALSGAFASALGYVAWYWVVKQFTSIQSGVMQMSVPVIAGLFAILFMGEQLNLRLLIAGTVILFGIAITFLGKSQSVAAE</sequence>
<evidence type="ECO:0000256" key="1">
    <source>
        <dbReference type="ARBA" id="ARBA00004141"/>
    </source>
</evidence>
<keyword evidence="4 5" id="KW-0472">Membrane</keyword>
<gene>
    <name evidence="7" type="ORF">A8L45_17720</name>
</gene>
<feature type="transmembrane region" description="Helical" evidence="5">
    <location>
        <begin position="93"/>
        <end position="111"/>
    </location>
</feature>
<feature type="transmembrane region" description="Helical" evidence="5">
    <location>
        <begin position="285"/>
        <end position="304"/>
    </location>
</feature>
<evidence type="ECO:0000313" key="8">
    <source>
        <dbReference type="Proteomes" id="UP000094936"/>
    </source>
</evidence>
<comment type="subcellular location">
    <subcellularLocation>
        <location evidence="1">Membrane</location>
        <topology evidence="1">Multi-pass membrane protein</topology>
    </subcellularLocation>
</comment>
<keyword evidence="2 5" id="KW-0812">Transmembrane</keyword>
<feature type="transmembrane region" description="Helical" evidence="5">
    <location>
        <begin position="171"/>
        <end position="189"/>
    </location>
</feature>
<evidence type="ECO:0000256" key="2">
    <source>
        <dbReference type="ARBA" id="ARBA00022692"/>
    </source>
</evidence>
<feature type="domain" description="EamA" evidence="6">
    <location>
        <begin position="170"/>
        <end position="302"/>
    </location>
</feature>
<dbReference type="Proteomes" id="UP000094936">
    <property type="component" value="Unassembled WGS sequence"/>
</dbReference>
<dbReference type="InterPro" id="IPR000620">
    <property type="entry name" value="EamA_dom"/>
</dbReference>
<feature type="transmembrane region" description="Helical" evidence="5">
    <location>
        <begin position="117"/>
        <end position="135"/>
    </location>
</feature>
<dbReference type="GO" id="GO:0016020">
    <property type="term" value="C:membrane"/>
    <property type="evidence" value="ECO:0007669"/>
    <property type="project" value="UniProtKB-SubCell"/>
</dbReference>
<evidence type="ECO:0000259" key="6">
    <source>
        <dbReference type="Pfam" id="PF00892"/>
    </source>
</evidence>
<reference evidence="7 8" key="1">
    <citation type="submission" date="2016-05" db="EMBL/GenBank/DDBJ databases">
        <title>Genomic Taxonomy of the Vibrionaceae.</title>
        <authorList>
            <person name="Gomez-Gil B."/>
            <person name="Enciso-Ibarra J."/>
        </authorList>
    </citation>
    <scope>NUCLEOTIDE SEQUENCE [LARGE SCALE GENOMIC DNA]</scope>
    <source>
        <strain evidence="7 8">CAIM 1920</strain>
    </source>
</reference>
<dbReference type="InterPro" id="IPR037185">
    <property type="entry name" value="EmrE-like"/>
</dbReference>
<comment type="caution">
    <text evidence="7">The sequence shown here is derived from an EMBL/GenBank/DDBJ whole genome shotgun (WGS) entry which is preliminary data.</text>
</comment>
<evidence type="ECO:0000256" key="3">
    <source>
        <dbReference type="ARBA" id="ARBA00022989"/>
    </source>
</evidence>
<dbReference type="AlphaFoldDB" id="A0A1C3EDC3"/>
<dbReference type="STRING" id="1080227.A8L45_17720"/>
<feature type="transmembrane region" description="Helical" evidence="5">
    <location>
        <begin position="201"/>
        <end position="218"/>
    </location>
</feature>
<feature type="transmembrane region" description="Helical" evidence="5">
    <location>
        <begin position="262"/>
        <end position="279"/>
    </location>
</feature>
<protein>
    <submittedName>
        <fullName evidence="7">Multidrug DMT transporter permease</fullName>
    </submittedName>
</protein>
<accession>A0A1C3EDC3</accession>
<feature type="transmembrane region" description="Helical" evidence="5">
    <location>
        <begin position="49"/>
        <end position="72"/>
    </location>
</feature>
<name>A0A1C3EDC3_9GAMM</name>
<evidence type="ECO:0000313" key="7">
    <source>
        <dbReference type="EMBL" id="ODA31200.1"/>
    </source>
</evidence>
<dbReference type="PANTHER" id="PTHR32322">
    <property type="entry name" value="INNER MEMBRANE TRANSPORTER"/>
    <property type="match status" value="1"/>
</dbReference>
<feature type="transmembrane region" description="Helical" evidence="5">
    <location>
        <begin position="230"/>
        <end position="250"/>
    </location>
</feature>
<proteinExistence type="predicted"/>
<dbReference type="SUPFAM" id="SSF103481">
    <property type="entry name" value="Multidrug resistance efflux transporter EmrE"/>
    <property type="match status" value="1"/>
</dbReference>
<dbReference type="PANTHER" id="PTHR32322:SF9">
    <property type="entry name" value="AMINO-ACID METABOLITE EFFLUX PUMP-RELATED"/>
    <property type="match status" value="1"/>
</dbReference>
<evidence type="ECO:0000256" key="5">
    <source>
        <dbReference type="SAM" id="Phobius"/>
    </source>
</evidence>
<dbReference type="EMBL" id="LYBM01000039">
    <property type="protein sequence ID" value="ODA31200.1"/>
    <property type="molecule type" value="Genomic_DNA"/>
</dbReference>
<dbReference type="OrthoDB" id="321830at2"/>
<evidence type="ECO:0000256" key="4">
    <source>
        <dbReference type="ARBA" id="ARBA00023136"/>
    </source>
</evidence>